<dbReference type="Pfam" id="PF01797">
    <property type="entry name" value="Y1_Tnp"/>
    <property type="match status" value="1"/>
</dbReference>
<evidence type="ECO:0000259" key="1">
    <source>
        <dbReference type="SMART" id="SM01321"/>
    </source>
</evidence>
<organism evidence="2 3">
    <name type="scientific">Cesiribacter andamanensis AMV16</name>
    <dbReference type="NCBI Taxonomy" id="1279009"/>
    <lineage>
        <taxon>Bacteria</taxon>
        <taxon>Pseudomonadati</taxon>
        <taxon>Bacteroidota</taxon>
        <taxon>Cytophagia</taxon>
        <taxon>Cytophagales</taxon>
        <taxon>Cesiribacteraceae</taxon>
        <taxon>Cesiribacter</taxon>
    </lineage>
</organism>
<dbReference type="GO" id="GO:0006313">
    <property type="term" value="P:DNA transposition"/>
    <property type="evidence" value="ECO:0007669"/>
    <property type="project" value="InterPro"/>
</dbReference>
<dbReference type="InterPro" id="IPR036515">
    <property type="entry name" value="Transposase_17_sf"/>
</dbReference>
<dbReference type="AlphaFoldDB" id="M7N5C6"/>
<feature type="domain" description="Transposase IS200-like" evidence="1">
    <location>
        <begin position="4"/>
        <end position="122"/>
    </location>
</feature>
<evidence type="ECO:0000313" key="2">
    <source>
        <dbReference type="EMBL" id="EMR03813.1"/>
    </source>
</evidence>
<dbReference type="Gene3D" id="3.30.70.1290">
    <property type="entry name" value="Transposase IS200-like"/>
    <property type="match status" value="1"/>
</dbReference>
<dbReference type="GO" id="GO:0003677">
    <property type="term" value="F:DNA binding"/>
    <property type="evidence" value="ECO:0007669"/>
    <property type="project" value="InterPro"/>
</dbReference>
<gene>
    <name evidence="2" type="ORF">ADICEAN_01054</name>
</gene>
<comment type="caution">
    <text evidence="2">The sequence shown here is derived from an EMBL/GenBank/DDBJ whole genome shotgun (WGS) entry which is preliminary data.</text>
</comment>
<dbReference type="InterPro" id="IPR002686">
    <property type="entry name" value="Transposase_17"/>
</dbReference>
<keyword evidence="3" id="KW-1185">Reference proteome</keyword>
<accession>M7N5C6</accession>
<proteinExistence type="predicted"/>
<dbReference type="eggNOG" id="COG1943">
    <property type="taxonomic scope" value="Bacteria"/>
</dbReference>
<dbReference type="STRING" id="1279009.ADICEAN_01054"/>
<dbReference type="EMBL" id="AODQ01000017">
    <property type="protein sequence ID" value="EMR03813.1"/>
    <property type="molecule type" value="Genomic_DNA"/>
</dbReference>
<dbReference type="SUPFAM" id="SSF143422">
    <property type="entry name" value="Transposase IS200-like"/>
    <property type="match status" value="1"/>
</dbReference>
<evidence type="ECO:0000313" key="3">
    <source>
        <dbReference type="Proteomes" id="UP000011910"/>
    </source>
</evidence>
<name>M7N5C6_9BACT</name>
<dbReference type="GO" id="GO:0004803">
    <property type="term" value="F:transposase activity"/>
    <property type="evidence" value="ECO:0007669"/>
    <property type="project" value="InterPro"/>
</dbReference>
<sequence length="188" mass="21967">MSITHGQLYHVYTRGNNRQRIFFSPQHYFYFIRKMQIQLVPVADVLAWCLMPNHVHLLLQLKKNREPQEFSTHYRVLLSSYSRGINKERGWSGSLFQQNSKFKPLDGRKGYPYICFHYIHQNPLRAGLVQELTAWPYSSIQEYVGKRPFGIVQQQVAAELLGISGEVEQFLQESALVIPEQWKGVLQA</sequence>
<dbReference type="Proteomes" id="UP000011910">
    <property type="component" value="Unassembled WGS sequence"/>
</dbReference>
<dbReference type="PANTHER" id="PTHR34322">
    <property type="entry name" value="TRANSPOSASE, Y1_TNP DOMAIN-CONTAINING"/>
    <property type="match status" value="1"/>
</dbReference>
<dbReference type="PANTHER" id="PTHR34322:SF2">
    <property type="entry name" value="TRANSPOSASE IS200-LIKE DOMAIN-CONTAINING PROTEIN"/>
    <property type="match status" value="1"/>
</dbReference>
<dbReference type="PATRIC" id="fig|1279009.4.peg.1072"/>
<protein>
    <submittedName>
        <fullName evidence="2">Transposase</fullName>
    </submittedName>
</protein>
<dbReference type="SMART" id="SM01321">
    <property type="entry name" value="Y1_Tnp"/>
    <property type="match status" value="1"/>
</dbReference>
<reference evidence="2 3" key="1">
    <citation type="journal article" date="2013" name="Genome Announc.">
        <title>Draft Genome Sequence of Cesiribacter andamanensis Strain AMV16T, Isolated from a Soil Sample from a Mud Volcano in the Andaman Islands, India.</title>
        <authorList>
            <person name="Shivaji S."/>
            <person name="Ara S."/>
            <person name="Begum Z."/>
            <person name="Srinivas T.N."/>
            <person name="Singh A."/>
            <person name="Kumar Pinnaka A."/>
        </authorList>
    </citation>
    <scope>NUCLEOTIDE SEQUENCE [LARGE SCALE GENOMIC DNA]</scope>
    <source>
        <strain evidence="2 3">AMV16</strain>
    </source>
</reference>